<name>A0A9W8N762_9PEZI</name>
<dbReference type="Proteomes" id="UP001148614">
    <property type="component" value="Unassembled WGS sequence"/>
</dbReference>
<comment type="caution">
    <text evidence="8">The sequence shown here is derived from an EMBL/GenBank/DDBJ whole genome shotgun (WGS) entry which is preliminary data.</text>
</comment>
<comment type="similarity">
    <text evidence="2 7">Belongs to the cytochrome P450 family.</text>
</comment>
<dbReference type="GO" id="GO:0004497">
    <property type="term" value="F:monooxygenase activity"/>
    <property type="evidence" value="ECO:0007669"/>
    <property type="project" value="UniProtKB-KW"/>
</dbReference>
<evidence type="ECO:0008006" key="10">
    <source>
        <dbReference type="Google" id="ProtNLM"/>
    </source>
</evidence>
<dbReference type="VEuPathDB" id="FungiDB:F4678DRAFT_61051"/>
<accession>A0A9W8N762</accession>
<evidence type="ECO:0000256" key="1">
    <source>
        <dbReference type="ARBA" id="ARBA00001971"/>
    </source>
</evidence>
<dbReference type="InterPro" id="IPR001128">
    <property type="entry name" value="Cyt_P450"/>
</dbReference>
<dbReference type="GO" id="GO:0005506">
    <property type="term" value="F:iron ion binding"/>
    <property type="evidence" value="ECO:0007669"/>
    <property type="project" value="InterPro"/>
</dbReference>
<keyword evidence="3 6" id="KW-0479">Metal-binding</keyword>
<dbReference type="InterPro" id="IPR002403">
    <property type="entry name" value="Cyt_P450_E_grp-IV"/>
</dbReference>
<organism evidence="8 9">
    <name type="scientific">Xylaria arbuscula</name>
    <dbReference type="NCBI Taxonomy" id="114810"/>
    <lineage>
        <taxon>Eukaryota</taxon>
        <taxon>Fungi</taxon>
        <taxon>Dikarya</taxon>
        <taxon>Ascomycota</taxon>
        <taxon>Pezizomycotina</taxon>
        <taxon>Sordariomycetes</taxon>
        <taxon>Xylariomycetidae</taxon>
        <taxon>Xylariales</taxon>
        <taxon>Xylariaceae</taxon>
        <taxon>Xylaria</taxon>
    </lineage>
</organism>
<dbReference type="PRINTS" id="PR00465">
    <property type="entry name" value="EP450IV"/>
</dbReference>
<sequence>MWSLIAKAIGAVGAMYMFLQALLRLTQDSKEPPAMGTTIPFVSPILGMKKRNSRYYNYLRDKYAEPIFTLRLPFTRLYIVTSTALIPAVQRQFRVLSFNPVQIKAVTNFASPSKEALELVSKNIENDEGFIPGFLKAVYPTLTGDMLDSLNTKTVNVIMSEFDKIAAKGAVSSVQMYKWIDEQITYATTDGIYGPHNPLRDPENLSAWHVYEAKTMTLVMGILPELLAADALKARSFLWKKYETYFAKGWHLEGSDYIKRRHAYMVERGLSADDIAKIELTGVFPLIGNTIPTAFWFIYRIFSSPIVLEDCRREVLQTVSERDGISTIDASFIKDSCPILSSTYQEVFRFHGMGTSVRVALEDHMLDGKYLIKKGGMVMISGRVQHSSASLWGSDVDEFRHTRFLKTPGSKRHNPVAFRGFGGGTTLCPGRHFATTEILLFAALLMLRFDVRLGNSLTGWPMPPTDKSSQAAAMDQPGHDIDIELLPRPQQKWRVVFSNMKNNKTELVAEDIEGA</sequence>
<dbReference type="PANTHER" id="PTHR47582:SF1">
    <property type="entry name" value="P450, PUTATIVE (EUROFUNG)-RELATED"/>
    <property type="match status" value="1"/>
</dbReference>
<dbReference type="Pfam" id="PF00067">
    <property type="entry name" value="p450"/>
    <property type="match status" value="1"/>
</dbReference>
<evidence type="ECO:0000256" key="5">
    <source>
        <dbReference type="ARBA" id="ARBA00023033"/>
    </source>
</evidence>
<keyword evidence="4 6" id="KW-0408">Iron</keyword>
<proteinExistence type="inferred from homology"/>
<dbReference type="PANTHER" id="PTHR47582">
    <property type="entry name" value="P450, PUTATIVE (EUROFUNG)-RELATED"/>
    <property type="match status" value="1"/>
</dbReference>
<evidence type="ECO:0000313" key="9">
    <source>
        <dbReference type="Proteomes" id="UP001148614"/>
    </source>
</evidence>
<dbReference type="GO" id="GO:0016705">
    <property type="term" value="F:oxidoreductase activity, acting on paired donors, with incorporation or reduction of molecular oxygen"/>
    <property type="evidence" value="ECO:0007669"/>
    <property type="project" value="InterPro"/>
</dbReference>
<dbReference type="EMBL" id="JANPWZ010002140">
    <property type="protein sequence ID" value="KAJ3561065.1"/>
    <property type="molecule type" value="Genomic_DNA"/>
</dbReference>
<evidence type="ECO:0000256" key="2">
    <source>
        <dbReference type="ARBA" id="ARBA00010617"/>
    </source>
</evidence>
<comment type="cofactor">
    <cofactor evidence="1 6">
        <name>heme</name>
        <dbReference type="ChEBI" id="CHEBI:30413"/>
    </cofactor>
</comment>
<dbReference type="InterPro" id="IPR017972">
    <property type="entry name" value="Cyt_P450_CS"/>
</dbReference>
<dbReference type="InterPro" id="IPR036396">
    <property type="entry name" value="Cyt_P450_sf"/>
</dbReference>
<keyword evidence="9" id="KW-1185">Reference proteome</keyword>
<reference evidence="8" key="1">
    <citation type="submission" date="2022-07" db="EMBL/GenBank/DDBJ databases">
        <title>Genome Sequence of Xylaria arbuscula.</title>
        <authorList>
            <person name="Buettner E."/>
        </authorList>
    </citation>
    <scope>NUCLEOTIDE SEQUENCE</scope>
    <source>
        <strain evidence="8">VT107</strain>
    </source>
</reference>
<dbReference type="AlphaFoldDB" id="A0A9W8N762"/>
<keyword evidence="5 7" id="KW-0503">Monooxygenase</keyword>
<dbReference type="CDD" id="cd11040">
    <property type="entry name" value="CYP7_CYP8-like"/>
    <property type="match status" value="1"/>
</dbReference>
<evidence type="ECO:0000256" key="6">
    <source>
        <dbReference type="PIRSR" id="PIRSR602403-1"/>
    </source>
</evidence>
<dbReference type="Gene3D" id="1.10.630.10">
    <property type="entry name" value="Cytochrome P450"/>
    <property type="match status" value="1"/>
</dbReference>
<keyword evidence="6 7" id="KW-0349">Heme</keyword>
<keyword evidence="7" id="KW-0560">Oxidoreductase</keyword>
<evidence type="ECO:0000256" key="3">
    <source>
        <dbReference type="ARBA" id="ARBA00022723"/>
    </source>
</evidence>
<evidence type="ECO:0000256" key="4">
    <source>
        <dbReference type="ARBA" id="ARBA00023004"/>
    </source>
</evidence>
<gene>
    <name evidence="8" type="ORF">NPX13_g9088</name>
</gene>
<dbReference type="GO" id="GO:0020037">
    <property type="term" value="F:heme binding"/>
    <property type="evidence" value="ECO:0007669"/>
    <property type="project" value="InterPro"/>
</dbReference>
<evidence type="ECO:0000313" key="8">
    <source>
        <dbReference type="EMBL" id="KAJ3561065.1"/>
    </source>
</evidence>
<feature type="binding site" description="axial binding residue" evidence="6">
    <location>
        <position position="428"/>
    </location>
    <ligand>
        <name>heme</name>
        <dbReference type="ChEBI" id="CHEBI:30413"/>
    </ligand>
    <ligandPart>
        <name>Fe</name>
        <dbReference type="ChEBI" id="CHEBI:18248"/>
    </ligandPart>
</feature>
<dbReference type="SUPFAM" id="SSF48264">
    <property type="entry name" value="Cytochrome P450"/>
    <property type="match status" value="1"/>
</dbReference>
<protein>
    <recommendedName>
        <fullName evidence="10">Cytochrome P450</fullName>
    </recommendedName>
</protein>
<dbReference type="InterPro" id="IPR053007">
    <property type="entry name" value="CYP450_monoxygenase_sec-met"/>
</dbReference>
<evidence type="ECO:0000256" key="7">
    <source>
        <dbReference type="RuleBase" id="RU000461"/>
    </source>
</evidence>
<dbReference type="PROSITE" id="PS00086">
    <property type="entry name" value="CYTOCHROME_P450"/>
    <property type="match status" value="1"/>
</dbReference>